<dbReference type="SUPFAM" id="SSF53335">
    <property type="entry name" value="S-adenosyl-L-methionine-dependent methyltransferases"/>
    <property type="match status" value="1"/>
</dbReference>
<dbReference type="AlphaFoldDB" id="A0A4P6MAM9"/>
<keyword evidence="1 6" id="KW-0963">Cytoplasm</keyword>
<dbReference type="NCBIfam" id="TIGR00138">
    <property type="entry name" value="rsmG_gidB"/>
    <property type="match status" value="1"/>
</dbReference>
<keyword evidence="4 6" id="KW-0808">Transferase</keyword>
<keyword evidence="5 6" id="KW-0949">S-adenosyl-L-methionine</keyword>
<dbReference type="Gene3D" id="3.40.50.150">
    <property type="entry name" value="Vaccinia Virus protein VP39"/>
    <property type="match status" value="1"/>
</dbReference>
<evidence type="ECO:0000256" key="5">
    <source>
        <dbReference type="ARBA" id="ARBA00022691"/>
    </source>
</evidence>
<dbReference type="GO" id="GO:0005829">
    <property type="term" value="C:cytosol"/>
    <property type="evidence" value="ECO:0007669"/>
    <property type="project" value="TreeGrafter"/>
</dbReference>
<sequence length="212" mass="24720">MLYFESLKDKFALNEKQLNKFVFYYEFLKQENQKMNLTSLISLSDVCYKHFYDSLILKEIFNFNTVTNLCDVGSGAGFPSFPLKILFPHLKIVIIESSLKKINFLKQLASHLELDNICFFHQRVEQYDIAKNGSYDCVVARALARLELILKWCVHLVKKKGYFIAMKGKNFQQELEASKKIIKQIRVKLVSAKTLELPMELGTRTNLLFQTE</sequence>
<feature type="binding site" evidence="6">
    <location>
        <begin position="96"/>
        <end position="98"/>
    </location>
    <ligand>
        <name>S-adenosyl-L-methionine</name>
        <dbReference type="ChEBI" id="CHEBI:59789"/>
    </ligand>
</feature>
<feature type="binding site" evidence="6">
    <location>
        <position position="73"/>
    </location>
    <ligand>
        <name>S-adenosyl-L-methionine</name>
        <dbReference type="ChEBI" id="CHEBI:59789"/>
    </ligand>
</feature>
<evidence type="ECO:0000256" key="6">
    <source>
        <dbReference type="HAMAP-Rule" id="MF_00074"/>
    </source>
</evidence>
<proteinExistence type="inferred from homology"/>
<accession>A0A4P6MAM9</accession>
<reference evidence="7 8" key="1">
    <citation type="submission" date="2019-02" db="EMBL/GenBank/DDBJ databases">
        <title>Draft Genome Sequence of Maize Bushy Stunt-like Phytoplasma group 16SrI-B (Aster yellows) in South Africa.</title>
        <authorList>
            <person name="Coetzee B."/>
            <person name="Douglas-Smit N."/>
            <person name="Maree H.J."/>
            <person name="Burger J.T."/>
            <person name="Kruger K."/>
            <person name="Pietersen G."/>
        </authorList>
    </citation>
    <scope>NUCLEOTIDE SEQUENCE [LARGE SCALE GENOMIC DNA]</scope>
    <source>
        <strain evidence="7 8">De Villa</strain>
    </source>
</reference>
<comment type="similarity">
    <text evidence="6">Belongs to the methyltransferase superfamily. RNA methyltransferase RsmG family.</text>
</comment>
<dbReference type="Pfam" id="PF02527">
    <property type="entry name" value="GidB"/>
    <property type="match status" value="1"/>
</dbReference>
<dbReference type="Proteomes" id="UP000289726">
    <property type="component" value="Chromosome"/>
</dbReference>
<dbReference type="GO" id="GO:0070043">
    <property type="term" value="F:rRNA (guanine-N7-)-methyltransferase activity"/>
    <property type="evidence" value="ECO:0007669"/>
    <property type="project" value="UniProtKB-UniRule"/>
</dbReference>
<dbReference type="HAMAP" id="MF_00074">
    <property type="entry name" value="16SrRNA_methyltr_G"/>
    <property type="match status" value="1"/>
</dbReference>
<comment type="function">
    <text evidence="6">Specifically methylates the N7 position of a guanine in 16S rRNA.</text>
</comment>
<evidence type="ECO:0000256" key="2">
    <source>
        <dbReference type="ARBA" id="ARBA00022552"/>
    </source>
</evidence>
<organism evidence="7 8">
    <name type="scientific">'Catharanthus roseus' aster yellows phytoplasma</name>
    <dbReference type="NCBI Taxonomy" id="1193712"/>
    <lineage>
        <taxon>Bacteria</taxon>
        <taxon>Bacillati</taxon>
        <taxon>Mycoplasmatota</taxon>
        <taxon>Mollicutes</taxon>
        <taxon>Acholeplasmatales</taxon>
        <taxon>Acholeplasmataceae</taxon>
        <taxon>Candidatus Phytoplasma</taxon>
        <taxon>16SrI (Aster yellows group)</taxon>
    </lineage>
</organism>
<keyword evidence="8" id="KW-1185">Reference proteome</keyword>
<feature type="binding site" evidence="6">
    <location>
        <begin position="124"/>
        <end position="125"/>
    </location>
    <ligand>
        <name>S-adenosyl-L-methionine</name>
        <dbReference type="ChEBI" id="CHEBI:59789"/>
    </ligand>
</feature>
<dbReference type="InterPro" id="IPR003682">
    <property type="entry name" value="rRNA_ssu_MeTfrase_G"/>
</dbReference>
<keyword evidence="3 6" id="KW-0489">Methyltransferase</keyword>
<comment type="subcellular location">
    <subcellularLocation>
        <location evidence="6">Cytoplasm</location>
    </subcellularLocation>
</comment>
<dbReference type="CDD" id="cd02440">
    <property type="entry name" value="AdoMet_MTases"/>
    <property type="match status" value="1"/>
</dbReference>
<dbReference type="InterPro" id="IPR029063">
    <property type="entry name" value="SAM-dependent_MTases_sf"/>
</dbReference>
<evidence type="ECO:0000256" key="3">
    <source>
        <dbReference type="ARBA" id="ARBA00022603"/>
    </source>
</evidence>
<evidence type="ECO:0000256" key="4">
    <source>
        <dbReference type="ARBA" id="ARBA00022679"/>
    </source>
</evidence>
<name>A0A4P6MAM9_9MOLU</name>
<keyword evidence="2 6" id="KW-0698">rRNA processing</keyword>
<dbReference type="RefSeq" id="WP_069028246.1">
    <property type="nucleotide sequence ID" value="NZ_CP035949.1"/>
</dbReference>
<dbReference type="PANTHER" id="PTHR31760:SF0">
    <property type="entry name" value="S-ADENOSYL-L-METHIONINE-DEPENDENT METHYLTRANSFERASES SUPERFAMILY PROTEIN"/>
    <property type="match status" value="1"/>
</dbReference>
<gene>
    <name evidence="6 7" type="primary">rsmG</name>
    <name evidence="7" type="ORF">EXT02_01640</name>
</gene>
<evidence type="ECO:0000313" key="8">
    <source>
        <dbReference type="Proteomes" id="UP000289726"/>
    </source>
</evidence>
<dbReference type="PANTHER" id="PTHR31760">
    <property type="entry name" value="S-ADENOSYL-L-METHIONINE-DEPENDENT METHYLTRANSFERASES SUPERFAMILY PROTEIN"/>
    <property type="match status" value="1"/>
</dbReference>
<protein>
    <recommendedName>
        <fullName evidence="6">Ribosomal RNA small subunit methyltransferase G</fullName>
        <ecNumber evidence="6">2.1.1.-</ecNumber>
    </recommendedName>
    <alternativeName>
        <fullName evidence="6">16S rRNA 7-methylguanosine methyltransferase</fullName>
        <shortName evidence="6">16S rRNA m7G methyltransferase</shortName>
    </alternativeName>
</protein>
<evidence type="ECO:0000313" key="7">
    <source>
        <dbReference type="EMBL" id="QBF23890.1"/>
    </source>
</evidence>
<evidence type="ECO:0000256" key="1">
    <source>
        <dbReference type="ARBA" id="ARBA00022490"/>
    </source>
</evidence>
<feature type="binding site" evidence="6">
    <location>
        <position position="78"/>
    </location>
    <ligand>
        <name>S-adenosyl-L-methionine</name>
        <dbReference type="ChEBI" id="CHEBI:59789"/>
    </ligand>
</feature>
<dbReference type="EMBL" id="CP035949">
    <property type="protein sequence ID" value="QBF23890.1"/>
    <property type="molecule type" value="Genomic_DNA"/>
</dbReference>
<dbReference type="PIRSF" id="PIRSF003078">
    <property type="entry name" value="GidB"/>
    <property type="match status" value="1"/>
</dbReference>
<dbReference type="EC" id="2.1.1.-" evidence="6"/>
<feature type="binding site" evidence="6">
    <location>
        <position position="141"/>
    </location>
    <ligand>
        <name>S-adenosyl-L-methionine</name>
        <dbReference type="ChEBI" id="CHEBI:59789"/>
    </ligand>
</feature>